<reference evidence="1 2" key="2">
    <citation type="journal article" date="2022" name="Mol. Ecol. Resour.">
        <title>The genomes of chicory, endive, great burdock and yacon provide insights into Asteraceae paleo-polyploidization history and plant inulin production.</title>
        <authorList>
            <person name="Fan W."/>
            <person name="Wang S."/>
            <person name="Wang H."/>
            <person name="Wang A."/>
            <person name="Jiang F."/>
            <person name="Liu H."/>
            <person name="Zhao H."/>
            <person name="Xu D."/>
            <person name="Zhang Y."/>
        </authorList>
    </citation>
    <scope>NUCLEOTIDE SEQUENCE [LARGE SCALE GENOMIC DNA]</scope>
    <source>
        <strain evidence="2">cv. Niubang</strain>
    </source>
</reference>
<evidence type="ECO:0000313" key="2">
    <source>
        <dbReference type="Proteomes" id="UP001055879"/>
    </source>
</evidence>
<proteinExistence type="predicted"/>
<dbReference type="Proteomes" id="UP001055879">
    <property type="component" value="Linkage Group LG13"/>
</dbReference>
<organism evidence="1 2">
    <name type="scientific">Arctium lappa</name>
    <name type="common">Greater burdock</name>
    <name type="synonym">Lappa major</name>
    <dbReference type="NCBI Taxonomy" id="4217"/>
    <lineage>
        <taxon>Eukaryota</taxon>
        <taxon>Viridiplantae</taxon>
        <taxon>Streptophyta</taxon>
        <taxon>Embryophyta</taxon>
        <taxon>Tracheophyta</taxon>
        <taxon>Spermatophyta</taxon>
        <taxon>Magnoliopsida</taxon>
        <taxon>eudicotyledons</taxon>
        <taxon>Gunneridae</taxon>
        <taxon>Pentapetalae</taxon>
        <taxon>asterids</taxon>
        <taxon>campanulids</taxon>
        <taxon>Asterales</taxon>
        <taxon>Asteraceae</taxon>
        <taxon>Carduoideae</taxon>
        <taxon>Cardueae</taxon>
        <taxon>Arctiinae</taxon>
        <taxon>Arctium</taxon>
    </lineage>
</organism>
<gene>
    <name evidence="1" type="ORF">L6452_35375</name>
</gene>
<sequence>MGKPRGGWQTFRRNDGYLRTASGQLNNDKCNSEGGCRIPTLALPFVSICVMSGCGSAGAAWISSVSSAAGCGTARASVTPKVFRFFVGAVLEMPERYPRGCLVRGVDARIGVVLAAGGLVVSARCSVKFGRGCVVGKGKILFGCRWWGKGSKPGGGEGLRNRVEGGESYLGNSSLVARGCGRTVAELCGSTVGVWWDRRCAMVLKVTGV</sequence>
<protein>
    <submittedName>
        <fullName evidence="1">Uncharacterized protein</fullName>
    </submittedName>
</protein>
<comment type="caution">
    <text evidence="1">The sequence shown here is derived from an EMBL/GenBank/DDBJ whole genome shotgun (WGS) entry which is preliminary data.</text>
</comment>
<dbReference type="EMBL" id="CM042059">
    <property type="protein sequence ID" value="KAI3680602.1"/>
    <property type="molecule type" value="Genomic_DNA"/>
</dbReference>
<reference evidence="2" key="1">
    <citation type="journal article" date="2022" name="Mol. Ecol. Resour.">
        <title>The genomes of chicory, endive, great burdock and yacon provide insights into Asteraceae palaeo-polyploidization history and plant inulin production.</title>
        <authorList>
            <person name="Fan W."/>
            <person name="Wang S."/>
            <person name="Wang H."/>
            <person name="Wang A."/>
            <person name="Jiang F."/>
            <person name="Liu H."/>
            <person name="Zhao H."/>
            <person name="Xu D."/>
            <person name="Zhang Y."/>
        </authorList>
    </citation>
    <scope>NUCLEOTIDE SEQUENCE [LARGE SCALE GENOMIC DNA]</scope>
    <source>
        <strain evidence="2">cv. Niubang</strain>
    </source>
</reference>
<accession>A0ACB8Y7S2</accession>
<evidence type="ECO:0000313" key="1">
    <source>
        <dbReference type="EMBL" id="KAI3680602.1"/>
    </source>
</evidence>
<keyword evidence="2" id="KW-1185">Reference proteome</keyword>
<name>A0ACB8Y7S2_ARCLA</name>